<dbReference type="RefSeq" id="XP_007831852.1">
    <property type="nucleotide sequence ID" value="XM_007833661.1"/>
</dbReference>
<dbReference type="FunCoup" id="W3XAZ2">
    <property type="interactions" value="103"/>
</dbReference>
<dbReference type="STRING" id="1229662.W3XAZ2"/>
<feature type="domain" description="LYC1 C-terminal" evidence="1">
    <location>
        <begin position="193"/>
        <end position="390"/>
    </location>
</feature>
<organism evidence="2 3">
    <name type="scientific">Pestalotiopsis fici (strain W106-1 / CGMCC3.15140)</name>
    <dbReference type="NCBI Taxonomy" id="1229662"/>
    <lineage>
        <taxon>Eukaryota</taxon>
        <taxon>Fungi</taxon>
        <taxon>Dikarya</taxon>
        <taxon>Ascomycota</taxon>
        <taxon>Pezizomycotina</taxon>
        <taxon>Sordariomycetes</taxon>
        <taxon>Xylariomycetidae</taxon>
        <taxon>Amphisphaeriales</taxon>
        <taxon>Sporocadaceae</taxon>
        <taxon>Pestalotiopsis</taxon>
    </lineage>
</organism>
<keyword evidence="3" id="KW-1185">Reference proteome</keyword>
<dbReference type="Pfam" id="PF22998">
    <property type="entry name" value="GNAT_LYC1-like"/>
    <property type="match status" value="1"/>
</dbReference>
<dbReference type="Proteomes" id="UP000030651">
    <property type="component" value="Unassembled WGS sequence"/>
</dbReference>
<evidence type="ECO:0000313" key="3">
    <source>
        <dbReference type="Proteomes" id="UP000030651"/>
    </source>
</evidence>
<dbReference type="PANTHER" id="PTHR34815">
    <property type="entry name" value="LYSINE ACETYLTRANSFERASE"/>
    <property type="match status" value="1"/>
</dbReference>
<gene>
    <name evidence="2" type="ORF">PFICI_05080</name>
</gene>
<dbReference type="OrthoDB" id="2020070at2759"/>
<dbReference type="GeneID" id="19270093"/>
<dbReference type="InterPro" id="IPR016181">
    <property type="entry name" value="Acyl_CoA_acyltransferase"/>
</dbReference>
<dbReference type="EMBL" id="KI912111">
    <property type="protein sequence ID" value="ETS83204.1"/>
    <property type="molecule type" value="Genomic_DNA"/>
</dbReference>
<sequence length="391" mass="43904">MGSIGEFPDANSPELRLVVPTEEEKRQTWIQNHAEWGGALGLQDYLEREPYVASIPLSENGGLRYWILTTATGAPGSRPVLSSCETLRKRVLVTDPKTGTLREGIAYGLGSVYTSPHYRGKRYASRMLQELIPKLEKGFETIDGKHVKPIASALWSDIGKSFYAKLGWAVCPSFHVSFRVPETSQQVSNGVPTPAPDQVEVITYENLESFCKRDEELLRKQLLNNAKGARPQFAFAPDYDILRWALFRDEFIASRLFKGQELAKVKGAVAGPEGKRVWAIWARSFYNAETVDKNTMYILRLVFEDESAPREELAASFAAIMHKAQAEARLARVGKIELWNPTPAMDVLIKESGLDHDVAERENDSIPSLMWFGDGDASQVEWVANEKYCWS</sequence>
<proteinExistence type="predicted"/>
<dbReference type="eggNOG" id="ENOG502S41G">
    <property type="taxonomic scope" value="Eukaryota"/>
</dbReference>
<evidence type="ECO:0000313" key="2">
    <source>
        <dbReference type="EMBL" id="ETS83204.1"/>
    </source>
</evidence>
<dbReference type="AlphaFoldDB" id="W3XAZ2"/>
<protein>
    <recommendedName>
        <fullName evidence="1">LYC1 C-terminal domain-containing protein</fullName>
    </recommendedName>
</protein>
<dbReference type="InterPro" id="IPR053013">
    <property type="entry name" value="LAT"/>
</dbReference>
<dbReference type="OMA" id="NGYARIM"/>
<dbReference type="InParanoid" id="W3XAZ2"/>
<dbReference type="SUPFAM" id="SSF55729">
    <property type="entry name" value="Acyl-CoA N-acyltransferases (Nat)"/>
    <property type="match status" value="1"/>
</dbReference>
<name>W3XAZ2_PESFW</name>
<dbReference type="Gene3D" id="3.40.630.30">
    <property type="match status" value="1"/>
</dbReference>
<dbReference type="PANTHER" id="PTHR34815:SF2">
    <property type="entry name" value="N-ACETYLTRANSFERASE DOMAIN-CONTAINING PROTEIN"/>
    <property type="match status" value="1"/>
</dbReference>
<dbReference type="InterPro" id="IPR055100">
    <property type="entry name" value="GNAT_LYC1-like"/>
</dbReference>
<dbReference type="KEGG" id="pfy:PFICI_05080"/>
<dbReference type="HOGENOM" id="CLU_038171_1_0_1"/>
<accession>W3XAZ2</accession>
<reference evidence="3" key="1">
    <citation type="journal article" date="2015" name="BMC Genomics">
        <title>Genomic and transcriptomic analysis of the endophytic fungus Pestalotiopsis fici reveals its lifestyle and high potential for synthesis of natural products.</title>
        <authorList>
            <person name="Wang X."/>
            <person name="Zhang X."/>
            <person name="Liu L."/>
            <person name="Xiang M."/>
            <person name="Wang W."/>
            <person name="Sun X."/>
            <person name="Che Y."/>
            <person name="Guo L."/>
            <person name="Liu G."/>
            <person name="Guo L."/>
            <person name="Wang C."/>
            <person name="Yin W.B."/>
            <person name="Stadler M."/>
            <person name="Zhang X."/>
            <person name="Liu X."/>
        </authorList>
    </citation>
    <scope>NUCLEOTIDE SEQUENCE [LARGE SCALE GENOMIC DNA]</scope>
    <source>
        <strain evidence="3">W106-1 / CGMCC3.15140</strain>
    </source>
</reference>
<evidence type="ECO:0000259" key="1">
    <source>
        <dbReference type="Pfam" id="PF22998"/>
    </source>
</evidence>